<accession>A0A132NXX8</accession>
<protein>
    <submittedName>
        <fullName evidence="3">Uncharacterized protein</fullName>
    </submittedName>
</protein>
<feature type="chain" id="PRO_5007800091" evidence="2">
    <location>
        <begin position="19"/>
        <end position="607"/>
    </location>
</feature>
<dbReference type="EMBL" id="JXTI01000019">
    <property type="protein sequence ID" value="KWX14925.1"/>
    <property type="molecule type" value="Genomic_DNA"/>
</dbReference>
<keyword evidence="1" id="KW-1133">Transmembrane helix</keyword>
<dbReference type="AlphaFoldDB" id="A0A132NXX8"/>
<feature type="transmembrane region" description="Helical" evidence="1">
    <location>
        <begin position="419"/>
        <end position="450"/>
    </location>
</feature>
<name>A0A132NXX8_GIAIN</name>
<gene>
    <name evidence="3" type="ORF">QR46_1053</name>
</gene>
<keyword evidence="1" id="KW-0812">Transmembrane</keyword>
<sequence length="607" mass="66316">MLAFQLLTFLGFSMGCEQDHIYSHIPSQNCPTLNAMEFTNTYVDGLCKIYLPKEAFVGGDVRVTIRSLESPGNADTTEQILNNELTPAVFPVYSYSSYTFSSTNSNCPASAEQTLLCVPPTEQASILSAEAIATLYILYDADIKKILRSDLPIHCRTGTSGHCLGFFDGVFPEHNVLSTLLSHALSSQFGWLNLALIQFLQPESTTAGYWARALSEVDDFDVVSGLFSSAYTATLRKKKDSNDSFRLVLVVVHEGDTVINMESQLYRPSLLTPLGQDDVRYKSTETLGAGVDVYLRRRPGLAVLFGYLSQPGRGSSRGASCMNYMDILGQHCTFYPSGHDLCPVRSKLSKNDLLDATAEQPIYLSTDRERSDWIKLFTLDTGDIFSICGYWMADQPVTTVVQEADGAIYFANKDKPAPLAFFLLVVAGCSVVCICIIIAMLFIISFCTCLRLYALDMKWSPCQVPLSEKQKDTKVQGGLEVLRTLPTGIADAPVAHISPLLTKEMFPLLLPRGDAAKKLAVEQKRCNMIALAVADAAATFDTDFPLGVQELSSITKDTVHSNISADSTTSSMVCALPTESTTIYSEDKRDIDALAASAQSLGIEVIA</sequence>
<proteinExistence type="predicted"/>
<dbReference type="OrthoDB" id="10255753at2759"/>
<evidence type="ECO:0000256" key="2">
    <source>
        <dbReference type="SAM" id="SignalP"/>
    </source>
</evidence>
<dbReference type="Proteomes" id="UP000070089">
    <property type="component" value="Unassembled WGS sequence"/>
</dbReference>
<evidence type="ECO:0000313" key="3">
    <source>
        <dbReference type="EMBL" id="KWX14925.1"/>
    </source>
</evidence>
<keyword evidence="2" id="KW-0732">Signal</keyword>
<feature type="signal peptide" evidence="2">
    <location>
        <begin position="1"/>
        <end position="18"/>
    </location>
</feature>
<evidence type="ECO:0000313" key="4">
    <source>
        <dbReference type="Proteomes" id="UP000070089"/>
    </source>
</evidence>
<evidence type="ECO:0000256" key="1">
    <source>
        <dbReference type="SAM" id="Phobius"/>
    </source>
</evidence>
<organism evidence="3 4">
    <name type="scientific">Giardia duodenalis assemblage B</name>
    <dbReference type="NCBI Taxonomy" id="1394984"/>
    <lineage>
        <taxon>Eukaryota</taxon>
        <taxon>Metamonada</taxon>
        <taxon>Diplomonadida</taxon>
        <taxon>Hexamitidae</taxon>
        <taxon>Giardiinae</taxon>
        <taxon>Giardia</taxon>
    </lineage>
</organism>
<comment type="caution">
    <text evidence="3">The sequence shown here is derived from an EMBL/GenBank/DDBJ whole genome shotgun (WGS) entry which is preliminary data.</text>
</comment>
<keyword evidence="1" id="KW-0472">Membrane</keyword>
<reference evidence="3 4" key="1">
    <citation type="journal article" date="2015" name="Mol. Biochem. Parasitol.">
        <title>Identification of polymorphic genes for use in assemblage B genotyping assays through comparative genomics of multiple assemblage B Giardia duodenalis isolates.</title>
        <authorList>
            <person name="Wielinga C."/>
            <person name="Thompson R.C."/>
            <person name="Monis P."/>
            <person name="Ryan U."/>
        </authorList>
    </citation>
    <scope>NUCLEOTIDE SEQUENCE [LARGE SCALE GENOMIC DNA]</scope>
    <source>
        <strain evidence="3 4">BAH15c1</strain>
    </source>
</reference>
<dbReference type="VEuPathDB" id="GiardiaDB:QR46_1053"/>